<evidence type="ECO:0000256" key="8">
    <source>
        <dbReference type="ARBA" id="ARBA00023157"/>
    </source>
</evidence>
<accession>A0A7C9TS22</accession>
<evidence type="ECO:0000256" key="4">
    <source>
        <dbReference type="ARBA" id="ARBA00022719"/>
    </source>
</evidence>
<feature type="transmembrane region" description="Helical" evidence="10">
    <location>
        <begin position="173"/>
        <end position="193"/>
    </location>
</feature>
<evidence type="ECO:0000256" key="3">
    <source>
        <dbReference type="ARBA" id="ARBA00022692"/>
    </source>
</evidence>
<dbReference type="GO" id="GO:0016491">
    <property type="term" value="F:oxidoreductase activity"/>
    <property type="evidence" value="ECO:0007669"/>
    <property type="project" value="UniProtKB-KW"/>
</dbReference>
<evidence type="ECO:0000313" key="13">
    <source>
        <dbReference type="Proteomes" id="UP000479756"/>
    </source>
</evidence>
<dbReference type="Proteomes" id="UP000479756">
    <property type="component" value="Unassembled WGS sequence"/>
</dbReference>
<organism evidence="12 13">
    <name type="scientific">Galbitalea soli</name>
    <dbReference type="NCBI Taxonomy" id="1268042"/>
    <lineage>
        <taxon>Bacteria</taxon>
        <taxon>Bacillati</taxon>
        <taxon>Actinomycetota</taxon>
        <taxon>Actinomycetes</taxon>
        <taxon>Micrococcales</taxon>
        <taxon>Microbacteriaceae</taxon>
        <taxon>Galbitalea</taxon>
    </lineage>
</organism>
<evidence type="ECO:0000313" key="12">
    <source>
        <dbReference type="EMBL" id="NEM91724.1"/>
    </source>
</evidence>
<dbReference type="Gene3D" id="1.20.1440.130">
    <property type="entry name" value="VKOR domain"/>
    <property type="match status" value="1"/>
</dbReference>
<keyword evidence="13" id="KW-1185">Reference proteome</keyword>
<evidence type="ECO:0000256" key="1">
    <source>
        <dbReference type="ARBA" id="ARBA00004141"/>
    </source>
</evidence>
<keyword evidence="6" id="KW-0560">Oxidoreductase</keyword>
<evidence type="ECO:0000256" key="2">
    <source>
        <dbReference type="ARBA" id="ARBA00006214"/>
    </source>
</evidence>
<keyword evidence="3 10" id="KW-0812">Transmembrane</keyword>
<evidence type="ECO:0000256" key="6">
    <source>
        <dbReference type="ARBA" id="ARBA00023002"/>
    </source>
</evidence>
<evidence type="ECO:0000256" key="7">
    <source>
        <dbReference type="ARBA" id="ARBA00023136"/>
    </source>
</evidence>
<comment type="caution">
    <text evidence="12">The sequence shown here is derived from an EMBL/GenBank/DDBJ whole genome shotgun (WGS) entry which is preliminary data.</text>
</comment>
<dbReference type="GO" id="GO:0048038">
    <property type="term" value="F:quinone binding"/>
    <property type="evidence" value="ECO:0007669"/>
    <property type="project" value="UniProtKB-KW"/>
</dbReference>
<keyword evidence="9" id="KW-0676">Redox-active center</keyword>
<keyword evidence="4" id="KW-0874">Quinone</keyword>
<evidence type="ECO:0000256" key="9">
    <source>
        <dbReference type="ARBA" id="ARBA00023284"/>
    </source>
</evidence>
<feature type="domain" description="Vitamin K epoxide reductase" evidence="11">
    <location>
        <begin position="10"/>
        <end position="151"/>
    </location>
</feature>
<feature type="transmembrane region" description="Helical" evidence="10">
    <location>
        <begin position="74"/>
        <end position="92"/>
    </location>
</feature>
<dbReference type="InterPro" id="IPR041714">
    <property type="entry name" value="VKOR_Actinobacteria"/>
</dbReference>
<evidence type="ECO:0000259" key="11">
    <source>
        <dbReference type="SMART" id="SM00756"/>
    </source>
</evidence>
<name>A0A7C9TS22_9MICO</name>
<dbReference type="RefSeq" id="WP_163473616.1">
    <property type="nucleotide sequence ID" value="NZ_JAAGWZ010000002.1"/>
</dbReference>
<sequence length="199" mass="21354">MTDTLPQKRPLALAIFLIVAGAIGWIAAFALTLDKFQTLEHPSSSLNCNFSVIVQCGKNLASAQGSAFGFPNPIIGLAGFIAPIAVGAGLLAGARFARWYWIAFNLGVAFALGFVIWLISVSIFILGTLCPWCMIVWTVTIPMFFAVTLHNLGTGVIPSPPRARAFFAAARSWVPLISLGCYLIVAIIAQLRLNLLSFL</sequence>
<feature type="transmembrane region" description="Helical" evidence="10">
    <location>
        <begin position="12"/>
        <end position="33"/>
    </location>
</feature>
<evidence type="ECO:0000256" key="10">
    <source>
        <dbReference type="SAM" id="Phobius"/>
    </source>
</evidence>
<keyword evidence="5 10" id="KW-1133">Transmembrane helix</keyword>
<keyword evidence="8" id="KW-1015">Disulfide bond</keyword>
<dbReference type="InterPro" id="IPR038354">
    <property type="entry name" value="VKOR_sf"/>
</dbReference>
<keyword evidence="7 10" id="KW-0472">Membrane</keyword>
<dbReference type="GO" id="GO:0016020">
    <property type="term" value="C:membrane"/>
    <property type="evidence" value="ECO:0007669"/>
    <property type="project" value="UniProtKB-SubCell"/>
</dbReference>
<dbReference type="CDD" id="cd12922">
    <property type="entry name" value="VKOR_5"/>
    <property type="match status" value="1"/>
</dbReference>
<dbReference type="EMBL" id="JAAGWZ010000002">
    <property type="protein sequence ID" value="NEM91724.1"/>
    <property type="molecule type" value="Genomic_DNA"/>
</dbReference>
<dbReference type="AlphaFoldDB" id="A0A7C9TS22"/>
<proteinExistence type="inferred from homology"/>
<dbReference type="SMART" id="SM00756">
    <property type="entry name" value="VKc"/>
    <property type="match status" value="1"/>
</dbReference>
<feature type="transmembrane region" description="Helical" evidence="10">
    <location>
        <begin position="132"/>
        <end position="152"/>
    </location>
</feature>
<comment type="subcellular location">
    <subcellularLocation>
        <location evidence="1">Membrane</location>
        <topology evidence="1">Multi-pass membrane protein</topology>
    </subcellularLocation>
</comment>
<reference evidence="12 13" key="1">
    <citation type="journal article" date="2014" name="Int. J. Syst. Evol. Microbiol.">
        <title>Description of Galbitalea soli gen. nov., sp. nov., and Frondihabitans sucicola sp. nov.</title>
        <authorList>
            <person name="Kim S.J."/>
            <person name="Lim J.M."/>
            <person name="Ahn J.H."/>
            <person name="Weon H.Y."/>
            <person name="Hamada M."/>
            <person name="Suzuki K."/>
            <person name="Ahn T.Y."/>
            <person name="Kwon S.W."/>
        </authorList>
    </citation>
    <scope>NUCLEOTIDE SEQUENCE [LARGE SCALE GENOMIC DNA]</scope>
    <source>
        <strain evidence="12 13">NBRC 108727</strain>
    </source>
</reference>
<gene>
    <name evidence="12" type="ORF">G3T37_10180</name>
</gene>
<feature type="transmembrane region" description="Helical" evidence="10">
    <location>
        <begin position="99"/>
        <end position="126"/>
    </location>
</feature>
<protein>
    <submittedName>
        <fullName evidence="12">Vitamin K epoxide reductase family protein</fullName>
    </submittedName>
</protein>
<evidence type="ECO:0000256" key="5">
    <source>
        <dbReference type="ARBA" id="ARBA00022989"/>
    </source>
</evidence>
<comment type="similarity">
    <text evidence="2">Belongs to the VKOR family.</text>
</comment>
<dbReference type="Pfam" id="PF07884">
    <property type="entry name" value="VKOR"/>
    <property type="match status" value="1"/>
</dbReference>
<dbReference type="InterPro" id="IPR012932">
    <property type="entry name" value="VKOR"/>
</dbReference>